<dbReference type="STRING" id="166423.A0A0N0BJP1"/>
<evidence type="ECO:0000256" key="1">
    <source>
        <dbReference type="ARBA" id="ARBA00004123"/>
    </source>
</evidence>
<dbReference type="Gene3D" id="2.60.200.20">
    <property type="match status" value="1"/>
</dbReference>
<dbReference type="CDD" id="cd01625">
    <property type="entry name" value="HAD_PNP"/>
    <property type="match status" value="1"/>
</dbReference>
<dbReference type="InterPro" id="IPR041388">
    <property type="entry name" value="FHA_2"/>
</dbReference>
<proteinExistence type="predicted"/>
<keyword evidence="2" id="KW-0227">DNA damage</keyword>
<dbReference type="NCBIfam" id="TIGR01664">
    <property type="entry name" value="DNA-3'-Pase"/>
    <property type="match status" value="1"/>
</dbReference>
<evidence type="ECO:0000256" key="5">
    <source>
        <dbReference type="ARBA" id="ARBA00023242"/>
    </source>
</evidence>
<dbReference type="InterPro" id="IPR006551">
    <property type="entry name" value="Polynucleotide_phosphatase"/>
</dbReference>
<dbReference type="GO" id="GO:0006281">
    <property type="term" value="P:DNA repair"/>
    <property type="evidence" value="ECO:0007669"/>
    <property type="project" value="UniProtKB-KW"/>
</dbReference>
<name>A0A0N0BJP1_9HYME</name>
<dbReference type="Gene3D" id="3.40.50.1000">
    <property type="entry name" value="HAD superfamily/HAD-like"/>
    <property type="match status" value="1"/>
</dbReference>
<dbReference type="InterPro" id="IPR023214">
    <property type="entry name" value="HAD_sf"/>
</dbReference>
<evidence type="ECO:0000259" key="6">
    <source>
        <dbReference type="Pfam" id="PF17913"/>
    </source>
</evidence>
<evidence type="ECO:0000256" key="2">
    <source>
        <dbReference type="ARBA" id="ARBA00022763"/>
    </source>
</evidence>
<organism evidence="7 8">
    <name type="scientific">Melipona quadrifasciata</name>
    <dbReference type="NCBI Taxonomy" id="166423"/>
    <lineage>
        <taxon>Eukaryota</taxon>
        <taxon>Metazoa</taxon>
        <taxon>Ecdysozoa</taxon>
        <taxon>Arthropoda</taxon>
        <taxon>Hexapoda</taxon>
        <taxon>Insecta</taxon>
        <taxon>Pterygota</taxon>
        <taxon>Neoptera</taxon>
        <taxon>Endopterygota</taxon>
        <taxon>Hymenoptera</taxon>
        <taxon>Apocrita</taxon>
        <taxon>Aculeata</taxon>
        <taxon>Apoidea</taxon>
        <taxon>Anthophila</taxon>
        <taxon>Apidae</taxon>
        <taxon>Melipona</taxon>
    </lineage>
</organism>
<sequence>MNQQAKSCYLKSNDKALKTVYLPHKKSIIVGRSPETNITDTLCSRHQVQLYADYEEYKVFIQQIGLRSCGFNGFKTSKDVKFIASHDDCLEMLYGKHAYQIEFNPPPVKTFLSKKRNRHSEMPIENDNEQDMWESKQSGALLICTTQGVESRSKIAAYDMDGTLIKTKSGLVFPKDCDDWQLIYPDVAKKLRKLHNHGYKIVVFTNQKSIGSGKVNPKSFKNKARNIIQKIGVPMQIFIATGSDIYRKPAIGMWQQLEKKNDPISIDKDSSFYVGDAAGRPKDWAPGRKKDHSSVDRLLALNLGLKFYTPEEYFLGHKQAQFKLPTFNPKNLSNGEICSGSNITSSNQEIILMVGCPGSGKSHFARNYLNHYECVNRDTLGSWQKCITAMERHLSEKSSVVVDNTNPDCASRQRYIEVAKKYKIPVRCFVMSTSTDHAKHNNKFRELTDPRHVKINDLVIDSYVKNYQAPSLDEGFTEIVNINFIPKFQKEEDRDLYEMYLLEK</sequence>
<dbReference type="GO" id="GO:0046403">
    <property type="term" value="F:polynucleotide 3'-phosphatase activity"/>
    <property type="evidence" value="ECO:0007669"/>
    <property type="project" value="InterPro"/>
</dbReference>
<keyword evidence="3" id="KW-0378">Hydrolase</keyword>
<evidence type="ECO:0000313" key="7">
    <source>
        <dbReference type="EMBL" id="KOX79322.1"/>
    </source>
</evidence>
<dbReference type="SUPFAM" id="SSF49879">
    <property type="entry name" value="SMAD/FHA domain"/>
    <property type="match status" value="1"/>
</dbReference>
<keyword evidence="5" id="KW-0539">Nucleus</keyword>
<keyword evidence="4" id="KW-0234">DNA repair</keyword>
<dbReference type="GO" id="GO:0005634">
    <property type="term" value="C:nucleus"/>
    <property type="evidence" value="ECO:0007669"/>
    <property type="project" value="UniProtKB-SubCell"/>
</dbReference>
<dbReference type="GO" id="GO:0046404">
    <property type="term" value="F:ATP-dependent polydeoxyribonucleotide 5'-hydroxyl-kinase activity"/>
    <property type="evidence" value="ECO:0007669"/>
    <property type="project" value="InterPro"/>
</dbReference>
<dbReference type="FunFam" id="3.40.50.1000:FF:000078">
    <property type="entry name" value="Bifunctional polynucleotide phosphatase/kinase"/>
    <property type="match status" value="1"/>
</dbReference>
<protein>
    <submittedName>
        <fullName evidence="7">Bifunctional polynucleotide phosphatase/kinase</fullName>
    </submittedName>
</protein>
<dbReference type="SUPFAM" id="SSF52540">
    <property type="entry name" value="P-loop containing nucleoside triphosphate hydrolases"/>
    <property type="match status" value="1"/>
</dbReference>
<dbReference type="Pfam" id="PF08645">
    <property type="entry name" value="PNK3P"/>
    <property type="match status" value="1"/>
</dbReference>
<dbReference type="GO" id="GO:0003690">
    <property type="term" value="F:double-stranded DNA binding"/>
    <property type="evidence" value="ECO:0007669"/>
    <property type="project" value="TreeGrafter"/>
</dbReference>
<dbReference type="FunFam" id="3.40.50.300:FF:000737">
    <property type="entry name" value="Bifunctional polynucleotide phosphatase/kinase"/>
    <property type="match status" value="1"/>
</dbReference>
<dbReference type="InterPro" id="IPR036412">
    <property type="entry name" value="HAD-like_sf"/>
</dbReference>
<dbReference type="OrthoDB" id="19045at2759"/>
<dbReference type="InterPro" id="IPR027417">
    <property type="entry name" value="P-loop_NTPase"/>
</dbReference>
<gene>
    <name evidence="7" type="ORF">WN51_09124</name>
</gene>
<comment type="subcellular location">
    <subcellularLocation>
        <location evidence="1">Nucleus</location>
    </subcellularLocation>
</comment>
<dbReference type="Pfam" id="PF17913">
    <property type="entry name" value="FHA_2"/>
    <property type="match status" value="1"/>
</dbReference>
<dbReference type="InterPro" id="IPR013954">
    <property type="entry name" value="PNK3P"/>
</dbReference>
<dbReference type="NCBIfam" id="TIGR01663">
    <property type="entry name" value="PNK-3'Pase"/>
    <property type="match status" value="1"/>
</dbReference>
<dbReference type="AlphaFoldDB" id="A0A0N0BJP1"/>
<evidence type="ECO:0000313" key="8">
    <source>
        <dbReference type="Proteomes" id="UP000053105"/>
    </source>
</evidence>
<dbReference type="Proteomes" id="UP000053105">
    <property type="component" value="Unassembled WGS sequence"/>
</dbReference>
<dbReference type="Pfam" id="PF13671">
    <property type="entry name" value="AAA_33"/>
    <property type="match status" value="1"/>
</dbReference>
<evidence type="ECO:0000256" key="3">
    <source>
        <dbReference type="ARBA" id="ARBA00022801"/>
    </source>
</evidence>
<dbReference type="InterPro" id="IPR006550">
    <property type="entry name" value="PNKP"/>
</dbReference>
<dbReference type="InterPro" id="IPR008984">
    <property type="entry name" value="SMAD_FHA_dom_sf"/>
</dbReference>
<dbReference type="InterPro" id="IPR006549">
    <property type="entry name" value="HAD-SF_hydro_IIIA"/>
</dbReference>
<dbReference type="PANTHER" id="PTHR12083">
    <property type="entry name" value="BIFUNCTIONAL POLYNUCLEOTIDE PHOSPHATASE/KINASE"/>
    <property type="match status" value="1"/>
</dbReference>
<keyword evidence="8" id="KW-1185">Reference proteome</keyword>
<evidence type="ECO:0000256" key="4">
    <source>
        <dbReference type="ARBA" id="ARBA00023204"/>
    </source>
</evidence>
<feature type="domain" description="PNK FHA" evidence="6">
    <location>
        <begin position="8"/>
        <end position="78"/>
    </location>
</feature>
<keyword evidence="7" id="KW-0808">Transferase</keyword>
<dbReference type="EMBL" id="KQ435713">
    <property type="protein sequence ID" value="KOX79322.1"/>
    <property type="molecule type" value="Genomic_DNA"/>
</dbReference>
<accession>A0A0N0BJP1</accession>
<dbReference type="PANTHER" id="PTHR12083:SF9">
    <property type="entry name" value="BIFUNCTIONAL POLYNUCLEOTIDE PHOSPHATASE_KINASE"/>
    <property type="match status" value="1"/>
</dbReference>
<keyword evidence="7" id="KW-0418">Kinase</keyword>
<reference evidence="7 8" key="1">
    <citation type="submission" date="2015-07" db="EMBL/GenBank/DDBJ databases">
        <title>The genome of Melipona quadrifasciata.</title>
        <authorList>
            <person name="Pan H."/>
            <person name="Kapheim K."/>
        </authorList>
    </citation>
    <scope>NUCLEOTIDE SEQUENCE [LARGE SCALE GENOMIC DNA]</scope>
    <source>
        <strain evidence="7">0111107301</strain>
        <tissue evidence="7">Whole body</tissue>
    </source>
</reference>
<dbReference type="SUPFAM" id="SSF56784">
    <property type="entry name" value="HAD-like"/>
    <property type="match status" value="1"/>
</dbReference>
<dbReference type="Gene3D" id="3.40.50.300">
    <property type="entry name" value="P-loop containing nucleotide triphosphate hydrolases"/>
    <property type="match status" value="1"/>
</dbReference>
<dbReference type="NCBIfam" id="TIGR01662">
    <property type="entry name" value="HAD-SF-IIIA"/>
    <property type="match status" value="1"/>
</dbReference>